<feature type="compositionally biased region" description="Basic and acidic residues" evidence="1">
    <location>
        <begin position="243"/>
        <end position="261"/>
    </location>
</feature>
<gene>
    <name evidence="3" type="primary">AVEN_93743_1</name>
    <name evidence="3" type="ORF">TNIN_294761</name>
</gene>
<feature type="compositionally biased region" description="Polar residues" evidence="1">
    <location>
        <begin position="181"/>
        <end position="191"/>
    </location>
</feature>
<dbReference type="Pfam" id="PF06881">
    <property type="entry name" value="Elongin_A"/>
    <property type="match status" value="1"/>
</dbReference>
<feature type="region of interest" description="Disordered" evidence="1">
    <location>
        <begin position="134"/>
        <end position="371"/>
    </location>
</feature>
<dbReference type="Gene3D" id="1.20.930.10">
    <property type="entry name" value="Conserved domain common to transcription factors TFIIS, elongin A, CRSP70"/>
    <property type="match status" value="1"/>
</dbReference>
<sequence length="779" mass="89000">MSDSISYYKKKIEDHINQDEIVFDSIAKICNIPVTADILRETGIADFLYDIASKKTSHNHQNIYAKAHSILKKWRAEKLWDYPVSTHRRIFSHHEAGPSRLSQGNYTGLNADSTSSSGQKLQAIINSRPCLAPKNYHSKAKHGSIPQVLKSDRDSGQNHISVNLNKHYSRDKSNTEWDNDSVLNRNSNRISDSSHHHYEHSNPERDTGQNHHSSIKNNHHSDPSRQYRDRDVQNRHSSAWSHHVSDPNRHYRDRSNHRRDSSTVQNRNPSTCNDRISDSSRHHRRDQHNHERDFDGNKAEDSLNVPNKFFPVNADNNWPNEQRKNRTLNGPKQLNLEPDHDEKSNEDSNDANLNIDSQPEAENAGFSGTTQRYKDPYHLEMEEGMFVAIKVEGPPLTGEFKQIIESLRYQIGMYRTELKEKRNQRHKVANGNVSVESPKSPEKAADPVKNGLPGSQSQYDLSEPNTEKKQNLGQKPVSKNNESKKEKSSQELNLNSKMLPPKKVDGKTSSHMAKTLPSNTDANQRVYDKKTAIRKIDHVDESTMMATSSKKERRAIYSGKKSTEVPKLKELVIHKIQRNLDILKYLQDDTMCYKHIKPLLGTFPPMKLFKIEENHKFLVKYTDDLWQNHSRKGYRMNVPGPNESWRNFYLRCHKEANNKLKNVTAQICASASKVKPDRQAKLTESPLEPPAKRLKSSDHPTAKPSTPLLPNKILPPVVTLKTPVNMNSAHPGSSKTLIATTAKPPMKETKSTPKTAKKDAPLMSKVKKTMGHMHRIKRS</sequence>
<feature type="domain" description="TFIIS N-terminal" evidence="2">
    <location>
        <begin position="31"/>
        <end position="76"/>
    </location>
</feature>
<feature type="compositionally biased region" description="Basic and acidic residues" evidence="1">
    <location>
        <begin position="745"/>
        <end position="760"/>
    </location>
</feature>
<evidence type="ECO:0000313" key="3">
    <source>
        <dbReference type="EMBL" id="GFS43517.1"/>
    </source>
</evidence>
<feature type="compositionally biased region" description="Basic and acidic residues" evidence="1">
    <location>
        <begin position="219"/>
        <end position="234"/>
    </location>
</feature>
<dbReference type="InterPro" id="IPR051870">
    <property type="entry name" value="Elongin-A_domain"/>
</dbReference>
<feature type="compositionally biased region" description="Polar residues" evidence="1">
    <location>
        <begin position="453"/>
        <end position="464"/>
    </location>
</feature>
<dbReference type="GO" id="GO:0070449">
    <property type="term" value="C:elongin complex"/>
    <property type="evidence" value="ECO:0007669"/>
    <property type="project" value="InterPro"/>
</dbReference>
<feature type="region of interest" description="Disordered" evidence="1">
    <location>
        <begin position="421"/>
        <end position="517"/>
    </location>
</feature>
<dbReference type="InterPro" id="IPR017923">
    <property type="entry name" value="TFIIS_N"/>
</dbReference>
<organism evidence="3 4">
    <name type="scientific">Trichonephila inaurata madagascariensis</name>
    <dbReference type="NCBI Taxonomy" id="2747483"/>
    <lineage>
        <taxon>Eukaryota</taxon>
        <taxon>Metazoa</taxon>
        <taxon>Ecdysozoa</taxon>
        <taxon>Arthropoda</taxon>
        <taxon>Chelicerata</taxon>
        <taxon>Arachnida</taxon>
        <taxon>Araneae</taxon>
        <taxon>Araneomorphae</taxon>
        <taxon>Entelegynae</taxon>
        <taxon>Araneoidea</taxon>
        <taxon>Nephilidae</taxon>
        <taxon>Trichonephila</taxon>
        <taxon>Trichonephila inaurata</taxon>
    </lineage>
</organism>
<dbReference type="OrthoDB" id="6425727at2759"/>
<dbReference type="PANTHER" id="PTHR15141:SF76">
    <property type="entry name" value="TRANSCRIPTION ELONGATION FACTOR B POLYPEPTIDE 3"/>
    <property type="match status" value="1"/>
</dbReference>
<feature type="region of interest" description="Disordered" evidence="1">
    <location>
        <begin position="726"/>
        <end position="779"/>
    </location>
</feature>
<comment type="caution">
    <text evidence="3">The sequence shown here is derived from an EMBL/GenBank/DDBJ whole genome shotgun (WGS) entry which is preliminary data.</text>
</comment>
<dbReference type="SUPFAM" id="SSF47676">
    <property type="entry name" value="Conserved domain common to transcription factors TFIIS, elongin A, CRSP70"/>
    <property type="match status" value="1"/>
</dbReference>
<evidence type="ECO:0000313" key="4">
    <source>
        <dbReference type="Proteomes" id="UP000886998"/>
    </source>
</evidence>
<reference evidence="3" key="1">
    <citation type="submission" date="2020-08" db="EMBL/GenBank/DDBJ databases">
        <title>Multicomponent nature underlies the extraordinary mechanical properties of spider dragline silk.</title>
        <authorList>
            <person name="Kono N."/>
            <person name="Nakamura H."/>
            <person name="Mori M."/>
            <person name="Yoshida Y."/>
            <person name="Ohtoshi R."/>
            <person name="Malay A.D."/>
            <person name="Moran D.A.P."/>
            <person name="Tomita M."/>
            <person name="Numata K."/>
            <person name="Arakawa K."/>
        </authorList>
    </citation>
    <scope>NUCLEOTIDE SEQUENCE</scope>
</reference>
<dbReference type="EMBL" id="BMAV01025660">
    <property type="protein sequence ID" value="GFS43517.1"/>
    <property type="molecule type" value="Genomic_DNA"/>
</dbReference>
<feature type="compositionally biased region" description="Basic and acidic residues" evidence="1">
    <location>
        <begin position="337"/>
        <end position="346"/>
    </location>
</feature>
<proteinExistence type="predicted"/>
<evidence type="ECO:0000259" key="2">
    <source>
        <dbReference type="Pfam" id="PF08711"/>
    </source>
</evidence>
<dbReference type="InterPro" id="IPR010684">
    <property type="entry name" value="RNA_pol_II_trans_fac_SIII_A"/>
</dbReference>
<feature type="compositionally biased region" description="Basic and acidic residues" evidence="1">
    <location>
        <begin position="288"/>
        <end position="301"/>
    </location>
</feature>
<dbReference type="Pfam" id="PF08711">
    <property type="entry name" value="Med26"/>
    <property type="match status" value="1"/>
</dbReference>
<dbReference type="GO" id="GO:0006368">
    <property type="term" value="P:transcription elongation by RNA polymerase II"/>
    <property type="evidence" value="ECO:0007669"/>
    <property type="project" value="InterPro"/>
</dbReference>
<accession>A0A8X6JMA0</accession>
<dbReference type="Gene3D" id="6.10.250.3180">
    <property type="match status" value="1"/>
</dbReference>
<feature type="region of interest" description="Disordered" evidence="1">
    <location>
        <begin position="672"/>
        <end position="713"/>
    </location>
</feature>
<evidence type="ECO:0000256" key="1">
    <source>
        <dbReference type="SAM" id="MobiDB-lite"/>
    </source>
</evidence>
<feature type="compositionally biased region" description="Basic residues" evidence="1">
    <location>
        <begin position="765"/>
        <end position="779"/>
    </location>
</feature>
<dbReference type="InterPro" id="IPR035441">
    <property type="entry name" value="TFIIS/LEDGF_dom_sf"/>
</dbReference>
<feature type="compositionally biased region" description="Polar residues" evidence="1">
    <location>
        <begin position="726"/>
        <end position="739"/>
    </location>
</feature>
<feature type="compositionally biased region" description="Polar residues" evidence="1">
    <location>
        <begin position="157"/>
        <end position="166"/>
    </location>
</feature>
<dbReference type="AlphaFoldDB" id="A0A8X6JMA0"/>
<feature type="compositionally biased region" description="Polar residues" evidence="1">
    <location>
        <begin position="100"/>
        <end position="120"/>
    </location>
</feature>
<feature type="compositionally biased region" description="Polar residues" evidence="1">
    <location>
        <begin position="262"/>
        <end position="273"/>
    </location>
</feature>
<dbReference type="Proteomes" id="UP000886998">
    <property type="component" value="Unassembled WGS sequence"/>
</dbReference>
<name>A0A8X6JMA0_9ARAC</name>
<protein>
    <recommendedName>
        <fullName evidence="2">TFIIS N-terminal domain-containing protein</fullName>
    </recommendedName>
</protein>
<feature type="region of interest" description="Disordered" evidence="1">
    <location>
        <begin position="95"/>
        <end position="121"/>
    </location>
</feature>
<dbReference type="PANTHER" id="PTHR15141">
    <property type="entry name" value="TRANSCRIPTION ELONGATION FACTOR B POLYPEPTIDE 3"/>
    <property type="match status" value="1"/>
</dbReference>
<keyword evidence="4" id="KW-1185">Reference proteome</keyword>
<feature type="compositionally biased region" description="Basic and acidic residues" evidence="1">
    <location>
        <begin position="192"/>
        <end position="209"/>
    </location>
</feature>